<proteinExistence type="predicted"/>
<feature type="compositionally biased region" description="Pro residues" evidence="1">
    <location>
        <begin position="363"/>
        <end position="372"/>
    </location>
</feature>
<comment type="caution">
    <text evidence="4">The sequence shown here is derived from an EMBL/GenBank/DDBJ whole genome shotgun (WGS) entry which is preliminary data.</text>
</comment>
<evidence type="ECO:0000256" key="2">
    <source>
        <dbReference type="SAM" id="Phobius"/>
    </source>
</evidence>
<organism evidence="4 5">
    <name type="scientific">Microbacterium mitrae</name>
    <dbReference type="NCBI Taxonomy" id="664640"/>
    <lineage>
        <taxon>Bacteria</taxon>
        <taxon>Bacillati</taxon>
        <taxon>Actinomycetota</taxon>
        <taxon>Actinomycetes</taxon>
        <taxon>Micrococcales</taxon>
        <taxon>Microbacteriaceae</taxon>
        <taxon>Microbacterium</taxon>
    </lineage>
</organism>
<feature type="region of interest" description="Disordered" evidence="1">
    <location>
        <begin position="332"/>
        <end position="372"/>
    </location>
</feature>
<keyword evidence="5" id="KW-1185">Reference proteome</keyword>
<feature type="compositionally biased region" description="Low complexity" evidence="1">
    <location>
        <begin position="344"/>
        <end position="362"/>
    </location>
</feature>
<dbReference type="SUPFAM" id="SSF52833">
    <property type="entry name" value="Thioredoxin-like"/>
    <property type="match status" value="1"/>
</dbReference>
<dbReference type="Gene3D" id="3.40.30.10">
    <property type="entry name" value="Glutaredoxin"/>
    <property type="match status" value="1"/>
</dbReference>
<reference evidence="4 5" key="1">
    <citation type="submission" date="2019-08" db="EMBL/GenBank/DDBJ databases">
        <authorList>
            <person name="Dong K."/>
        </authorList>
    </citation>
    <scope>NUCLEOTIDE SEQUENCE [LARGE SCALE GENOMIC DNA]</scope>
    <source>
        <strain evidence="4 5">M4-8</strain>
    </source>
</reference>
<evidence type="ECO:0000313" key="4">
    <source>
        <dbReference type="EMBL" id="TXK04445.1"/>
    </source>
</evidence>
<keyword evidence="2" id="KW-0812">Transmembrane</keyword>
<keyword evidence="2" id="KW-1133">Transmembrane helix</keyword>
<protein>
    <submittedName>
        <fullName evidence="4">Thioredoxin domain-containing protein</fullName>
    </submittedName>
</protein>
<evidence type="ECO:0000313" key="5">
    <source>
        <dbReference type="Proteomes" id="UP000321196"/>
    </source>
</evidence>
<feature type="domain" description="Thioredoxin-like fold" evidence="3">
    <location>
        <begin position="158"/>
        <end position="287"/>
    </location>
</feature>
<feature type="transmembrane region" description="Helical" evidence="2">
    <location>
        <begin position="63"/>
        <end position="84"/>
    </location>
</feature>
<dbReference type="EMBL" id="VRSW01000002">
    <property type="protein sequence ID" value="TXK04445.1"/>
    <property type="molecule type" value="Genomic_DNA"/>
</dbReference>
<dbReference type="Proteomes" id="UP000321196">
    <property type="component" value="Unassembled WGS sequence"/>
</dbReference>
<evidence type="ECO:0000256" key="1">
    <source>
        <dbReference type="SAM" id="MobiDB-lite"/>
    </source>
</evidence>
<feature type="compositionally biased region" description="Low complexity" evidence="1">
    <location>
        <begin position="27"/>
        <end position="40"/>
    </location>
</feature>
<dbReference type="Pfam" id="PF13462">
    <property type="entry name" value="Thioredoxin_4"/>
    <property type="match status" value="1"/>
</dbReference>
<sequence>MSNEEAEGTQAENENSSEAKPETGIVPTATGATPAASGAPESRRDAVREKALLVSAQQKRSRLIWRSVIGVVVLALIVGIGFVVTNVVAGETGKPLSEPKNLVNGGFVVDVELVSAPTSAGNGTITTPTPTPEPTAEATDETTGDAVPEPTPTAEPLNVSIYMDYHDADAAAFQVANAKQLAQWVRDGAITLTYYPIATVTGQSNGTKYSVRAMAATGCVATYSPDHVFAFHHELLATQPPLETEGYTDAELADLAIAVGADKPKQIRACIEDETFTAWAKKQTDSVAGKKVGESKVKLDGSFLVMVDDEKYVGSPENAAEFAQAVLKASSDAFYGTPSPTPSPSDGATETPAPESTEVPAPTEEPTPAPGT</sequence>
<dbReference type="OrthoDB" id="117402at2"/>
<name>A0A5C8HPH6_9MICO</name>
<dbReference type="RefSeq" id="WP_147825580.1">
    <property type="nucleotide sequence ID" value="NZ_BAAARG010000002.1"/>
</dbReference>
<dbReference type="AlphaFoldDB" id="A0A5C8HPH6"/>
<feature type="region of interest" description="Disordered" evidence="1">
    <location>
        <begin position="1"/>
        <end position="43"/>
    </location>
</feature>
<dbReference type="InterPro" id="IPR036249">
    <property type="entry name" value="Thioredoxin-like_sf"/>
</dbReference>
<gene>
    <name evidence="4" type="ORF">FVP60_07010</name>
</gene>
<dbReference type="InterPro" id="IPR012336">
    <property type="entry name" value="Thioredoxin-like_fold"/>
</dbReference>
<accession>A0A5C8HPH6</accession>
<feature type="region of interest" description="Disordered" evidence="1">
    <location>
        <begin position="118"/>
        <end position="152"/>
    </location>
</feature>
<keyword evidence="2" id="KW-0472">Membrane</keyword>
<evidence type="ECO:0000259" key="3">
    <source>
        <dbReference type="Pfam" id="PF13462"/>
    </source>
</evidence>